<keyword evidence="2" id="KW-1133">Transmembrane helix</keyword>
<dbReference type="SUPFAM" id="SSF49265">
    <property type="entry name" value="Fibronectin type III"/>
    <property type="match status" value="2"/>
</dbReference>
<dbReference type="Ensembl" id="ENSMMOT00000025703.1">
    <property type="protein sequence ID" value="ENSMMOP00000025281.1"/>
    <property type="gene ID" value="ENSMMOG00000019185.1"/>
</dbReference>
<dbReference type="Pfam" id="PF01108">
    <property type="entry name" value="Tissue_fac"/>
    <property type="match status" value="1"/>
</dbReference>
<evidence type="ECO:0000259" key="5">
    <source>
        <dbReference type="Pfam" id="PF09294"/>
    </source>
</evidence>
<proteinExistence type="predicted"/>
<dbReference type="GO" id="GO:0005886">
    <property type="term" value="C:plasma membrane"/>
    <property type="evidence" value="ECO:0007669"/>
    <property type="project" value="TreeGrafter"/>
</dbReference>
<dbReference type="InterPro" id="IPR050650">
    <property type="entry name" value="Type-II_Cytokine-TF_Rcpt"/>
</dbReference>
<dbReference type="PANTHER" id="PTHR20859:SF53">
    <property type="entry name" value="INTERLEUKIN-22 RECEPTOR SUBUNIT ALPHA-1"/>
    <property type="match status" value="1"/>
</dbReference>
<feature type="domain" description="Fibronectin type-III" evidence="4">
    <location>
        <begin position="39"/>
        <end position="75"/>
    </location>
</feature>
<organism evidence="6 7">
    <name type="scientific">Mola mola</name>
    <name type="common">Ocean sunfish</name>
    <name type="synonym">Tetraodon mola</name>
    <dbReference type="NCBI Taxonomy" id="94237"/>
    <lineage>
        <taxon>Eukaryota</taxon>
        <taxon>Metazoa</taxon>
        <taxon>Chordata</taxon>
        <taxon>Craniata</taxon>
        <taxon>Vertebrata</taxon>
        <taxon>Euteleostomi</taxon>
        <taxon>Actinopterygii</taxon>
        <taxon>Neopterygii</taxon>
        <taxon>Teleostei</taxon>
        <taxon>Neoteleostei</taxon>
        <taxon>Acanthomorphata</taxon>
        <taxon>Eupercaria</taxon>
        <taxon>Tetraodontiformes</taxon>
        <taxon>Molidae</taxon>
        <taxon>Mola</taxon>
    </lineage>
</organism>
<accession>A0A3Q3XM86</accession>
<keyword evidence="7" id="KW-1185">Reference proteome</keyword>
<keyword evidence="3" id="KW-0732">Signal</keyword>
<feature type="chain" id="PRO_5018580513" description="Fibronectin type-III domain-containing protein" evidence="3">
    <location>
        <begin position="25"/>
        <end position="451"/>
    </location>
</feature>
<dbReference type="Pfam" id="PF09294">
    <property type="entry name" value="Interfer-bind"/>
    <property type="match status" value="1"/>
</dbReference>
<feature type="transmembrane region" description="Helical" evidence="2">
    <location>
        <begin position="222"/>
        <end position="245"/>
    </location>
</feature>
<dbReference type="InterPro" id="IPR013783">
    <property type="entry name" value="Ig-like_fold"/>
</dbReference>
<keyword evidence="2" id="KW-0472">Membrane</keyword>
<dbReference type="OMA" id="THSGYTD"/>
<dbReference type="Gene3D" id="2.60.40.10">
    <property type="entry name" value="Immunoglobulins"/>
    <property type="match status" value="2"/>
</dbReference>
<evidence type="ECO:0000256" key="2">
    <source>
        <dbReference type="SAM" id="Phobius"/>
    </source>
</evidence>
<evidence type="ECO:0000259" key="4">
    <source>
        <dbReference type="Pfam" id="PF01108"/>
    </source>
</evidence>
<dbReference type="InterPro" id="IPR003961">
    <property type="entry name" value="FN3_dom"/>
</dbReference>
<protein>
    <recommendedName>
        <fullName evidence="8">Fibronectin type-III domain-containing protein</fullName>
    </recommendedName>
</protein>
<feature type="signal peptide" evidence="3">
    <location>
        <begin position="1"/>
        <end position="24"/>
    </location>
</feature>
<dbReference type="Proteomes" id="UP000261620">
    <property type="component" value="Unplaced"/>
</dbReference>
<dbReference type="GO" id="GO:0004896">
    <property type="term" value="F:cytokine receptor activity"/>
    <property type="evidence" value="ECO:0007669"/>
    <property type="project" value="TreeGrafter"/>
</dbReference>
<evidence type="ECO:0008006" key="8">
    <source>
        <dbReference type="Google" id="ProtNLM"/>
    </source>
</evidence>
<dbReference type="InterPro" id="IPR036116">
    <property type="entry name" value="FN3_sf"/>
</dbReference>
<evidence type="ECO:0000256" key="1">
    <source>
        <dbReference type="SAM" id="MobiDB-lite"/>
    </source>
</evidence>
<name>A0A3Q3XM86_MOLML</name>
<feature type="region of interest" description="Disordered" evidence="1">
    <location>
        <begin position="347"/>
        <end position="367"/>
    </location>
</feature>
<dbReference type="PANTHER" id="PTHR20859">
    <property type="entry name" value="INTERFERON/INTERLEUKIN RECEPTOR"/>
    <property type="match status" value="1"/>
</dbReference>
<reference evidence="6" key="1">
    <citation type="submission" date="2025-08" db="UniProtKB">
        <authorList>
            <consortium name="Ensembl"/>
        </authorList>
    </citation>
    <scope>IDENTIFICATION</scope>
</reference>
<evidence type="ECO:0000313" key="7">
    <source>
        <dbReference type="Proteomes" id="UP000261620"/>
    </source>
</evidence>
<reference evidence="6" key="2">
    <citation type="submission" date="2025-09" db="UniProtKB">
        <authorList>
            <consortium name="Ensembl"/>
        </authorList>
    </citation>
    <scope>IDENTIFICATION</scope>
</reference>
<feature type="domain" description="Interferon/interleukin receptor" evidence="5">
    <location>
        <begin position="118"/>
        <end position="214"/>
    </location>
</feature>
<dbReference type="STRING" id="94237.ENSMMOP00000025281"/>
<dbReference type="InterPro" id="IPR015373">
    <property type="entry name" value="Interferon/interleukin_rcp_dom"/>
</dbReference>
<evidence type="ECO:0000313" key="6">
    <source>
        <dbReference type="Ensembl" id="ENSMMOP00000025281.1"/>
    </source>
</evidence>
<dbReference type="AlphaFoldDB" id="A0A3Q3XM86"/>
<sequence>MTCWTLSLCLVLLLGPGEPPDVTAHSAHLYRSRDRLLAAAPPVPVNVSVHSVNFRHVLRWDPGPGTPPGTHFVVYNVQRYFSRPSQNFSQLWAVRRLSAFHSRERRLCGTTRFIASHTKIGPSKVSLAGCGNCIRVNVSLPEADSSSSVYMHKMYNPTYRVVYKERGGKIVYNTESRSFNLTNLHSGSEYCVQVHALMRLNKNTKPSNWTCTFTSMLEANTGAVSVVLILVIAGLMTSVLCLYYAGFICKLKATLPTTLLEALSQSYTLTPERTIPELVSISPETVNQRKHNSPTPLLAAGSASSEEEEEEEGLNVYMDRGAELSAGGTSCEASGDVSAVTGYSRSLMTDEAEPEAEANDEGAEDPVLPEEAPIAGQEHATGEEAYNSSGDVNLFSVILVALDACEEEEQDTKECSNRSDPEPLLCSQSAHDCTAVAVEPPAEDVTESGSR</sequence>
<feature type="region of interest" description="Disordered" evidence="1">
    <location>
        <begin position="285"/>
        <end position="313"/>
    </location>
</feature>
<feature type="compositionally biased region" description="Acidic residues" evidence="1">
    <location>
        <begin position="350"/>
        <end position="367"/>
    </location>
</feature>
<keyword evidence="2" id="KW-0812">Transmembrane</keyword>
<evidence type="ECO:0000256" key="3">
    <source>
        <dbReference type="SAM" id="SignalP"/>
    </source>
</evidence>